<dbReference type="PANTHER" id="PTHR43023">
    <property type="entry name" value="PROTEIN TRIGALACTOSYLDIACYLGLYCEROL 3, CHLOROPLASTIC"/>
    <property type="match status" value="1"/>
</dbReference>
<dbReference type="InterPro" id="IPR017871">
    <property type="entry name" value="ABC_transporter-like_CS"/>
</dbReference>
<keyword evidence="2" id="KW-0547">Nucleotide-binding</keyword>
<keyword evidence="6" id="KW-1185">Reference proteome</keyword>
<dbReference type="InterPro" id="IPR027417">
    <property type="entry name" value="P-loop_NTPase"/>
</dbReference>
<dbReference type="Proteomes" id="UP001168167">
    <property type="component" value="Unassembled WGS sequence"/>
</dbReference>
<proteinExistence type="predicted"/>
<evidence type="ECO:0000259" key="4">
    <source>
        <dbReference type="PROSITE" id="PS50893"/>
    </source>
</evidence>
<evidence type="ECO:0000313" key="5">
    <source>
        <dbReference type="EMBL" id="MDM5147085.1"/>
    </source>
</evidence>
<dbReference type="EMBL" id="JANQAO010000001">
    <property type="protein sequence ID" value="MDM5147085.1"/>
    <property type="molecule type" value="Genomic_DNA"/>
</dbReference>
<feature type="domain" description="ABC transporter" evidence="4">
    <location>
        <begin position="6"/>
        <end position="244"/>
    </location>
</feature>
<dbReference type="SUPFAM" id="SSF52540">
    <property type="entry name" value="P-loop containing nucleoside triphosphate hydrolases"/>
    <property type="match status" value="1"/>
</dbReference>
<evidence type="ECO:0000256" key="1">
    <source>
        <dbReference type="ARBA" id="ARBA00022448"/>
    </source>
</evidence>
<dbReference type="InterPro" id="IPR003593">
    <property type="entry name" value="AAA+_ATPase"/>
</dbReference>
<dbReference type="PROSITE" id="PS00211">
    <property type="entry name" value="ABC_TRANSPORTER_1"/>
    <property type="match status" value="1"/>
</dbReference>
<name>A0ABT7QK54_9GAMM</name>
<dbReference type="Pfam" id="PF00005">
    <property type="entry name" value="ABC_tran"/>
    <property type="match status" value="1"/>
</dbReference>
<keyword evidence="1" id="KW-0813">Transport</keyword>
<dbReference type="PANTHER" id="PTHR43023:SF6">
    <property type="entry name" value="INTERMEMBRANE PHOSPHOLIPID TRANSPORT SYSTEM ATP-BINDING PROTEIN MLAF"/>
    <property type="match status" value="1"/>
</dbReference>
<dbReference type="CDD" id="cd03261">
    <property type="entry name" value="ABC_Org_Solvent_Resistant"/>
    <property type="match status" value="1"/>
</dbReference>
<protein>
    <submittedName>
        <fullName evidence="5">ABC transporter ATP-binding protein</fullName>
    </submittedName>
</protein>
<evidence type="ECO:0000256" key="3">
    <source>
        <dbReference type="ARBA" id="ARBA00022840"/>
    </source>
</evidence>
<reference evidence="5" key="1">
    <citation type="submission" date="2022-08" db="EMBL/GenBank/DDBJ databases">
        <authorList>
            <person name="Dzunkova M."/>
            <person name="La Clair J."/>
            <person name="Tyml T."/>
            <person name="Doud D."/>
            <person name="Schulz F."/>
            <person name="Piquer S."/>
            <person name="Porcel Sanchis D."/>
            <person name="Osborn A."/>
            <person name="Robinson D."/>
            <person name="Louie K.B."/>
            <person name="Bowen B.P."/>
            <person name="Bowers R."/>
            <person name="Lee J."/>
            <person name="Arnau Llombart V."/>
            <person name="Diaz Villanueva W."/>
            <person name="Gosliner T."/>
            <person name="Northen T."/>
            <person name="Cheng J.-F."/>
            <person name="Burkart M.D."/>
            <person name="Woyke T."/>
        </authorList>
    </citation>
    <scope>NUCLEOTIDE SEQUENCE</scope>
    <source>
        <strain evidence="5">Df01</strain>
    </source>
</reference>
<keyword evidence="3 5" id="KW-0067">ATP-binding</keyword>
<dbReference type="Gene3D" id="3.40.50.300">
    <property type="entry name" value="P-loop containing nucleotide triphosphate hydrolases"/>
    <property type="match status" value="1"/>
</dbReference>
<gene>
    <name evidence="5" type="ORF">NQX30_01635</name>
</gene>
<sequence>MPENALEISNLSFAYDSRRQILNDISLVIPHGQVVAFMGGSGSGKTTLLRNICGQVKSEGEGEVTLLGRPLTNISRSDMYELRREVGVLFQFGGLFTDLSVFDNVAFPLREHFNLSPSTIHDVVMLKLEGVGLRGSARLFPSELSGGMQRRVALARAVAMDPKLILYDEPFAGLDPISLAITARLIHKLNAALNATSIIVTHDVAESFRIVDYVYLMWQGEIVAQGSPAEMQNSSLPYVRQFVDASTDGPLPFHQPAPPLVQDMGLRSNT</sequence>
<dbReference type="InterPro" id="IPR003439">
    <property type="entry name" value="ABC_transporter-like_ATP-bd"/>
</dbReference>
<reference evidence="5" key="2">
    <citation type="journal article" date="2023" name="Microbiome">
        <title>Synthase-selected sorting approach identifies a beta-lactone synthase in a nudibranch symbiotic bacterium.</title>
        <authorList>
            <person name="Dzunkova M."/>
            <person name="La Clair J.J."/>
            <person name="Tyml T."/>
            <person name="Doud D."/>
            <person name="Schulz F."/>
            <person name="Piquer-Esteban S."/>
            <person name="Porcel Sanchis D."/>
            <person name="Osborn A."/>
            <person name="Robinson D."/>
            <person name="Louie K.B."/>
            <person name="Bowen B.P."/>
            <person name="Bowers R.M."/>
            <person name="Lee J."/>
            <person name="Arnau V."/>
            <person name="Diaz-Villanueva W."/>
            <person name="Stepanauskas R."/>
            <person name="Gosliner T."/>
            <person name="Date S.V."/>
            <person name="Northen T.R."/>
            <person name="Cheng J.F."/>
            <person name="Burkart M.D."/>
            <person name="Woyke T."/>
        </authorList>
    </citation>
    <scope>NUCLEOTIDE SEQUENCE</scope>
    <source>
        <strain evidence="5">Df01</strain>
    </source>
</reference>
<dbReference type="GO" id="GO:0005524">
    <property type="term" value="F:ATP binding"/>
    <property type="evidence" value="ECO:0007669"/>
    <property type="project" value="UniProtKB-KW"/>
</dbReference>
<dbReference type="SMART" id="SM00382">
    <property type="entry name" value="AAA"/>
    <property type="match status" value="1"/>
</dbReference>
<evidence type="ECO:0000313" key="6">
    <source>
        <dbReference type="Proteomes" id="UP001168167"/>
    </source>
</evidence>
<comment type="caution">
    <text evidence="5">The sequence shown here is derived from an EMBL/GenBank/DDBJ whole genome shotgun (WGS) entry which is preliminary data.</text>
</comment>
<evidence type="ECO:0000256" key="2">
    <source>
        <dbReference type="ARBA" id="ARBA00022741"/>
    </source>
</evidence>
<dbReference type="PROSITE" id="PS50893">
    <property type="entry name" value="ABC_TRANSPORTER_2"/>
    <property type="match status" value="1"/>
</dbReference>
<organism evidence="5 6">
    <name type="scientific">Candidatus Doriopsillibacter californiensis</name>
    <dbReference type="NCBI Taxonomy" id="2970740"/>
    <lineage>
        <taxon>Bacteria</taxon>
        <taxon>Pseudomonadati</taxon>
        <taxon>Pseudomonadota</taxon>
        <taxon>Gammaproteobacteria</taxon>
        <taxon>Candidatus Tethybacterales</taxon>
        <taxon>Candidatus Persebacteraceae</taxon>
        <taxon>Candidatus Doriopsillibacter</taxon>
    </lineage>
</organism>
<accession>A0ABT7QK54</accession>